<dbReference type="PANTHER" id="PTHR43020">
    <property type="entry name" value="CDK5 REGULATORY SUBUNIT-ASSOCIATED PROTEIN 1"/>
    <property type="match status" value="1"/>
</dbReference>
<evidence type="ECO:0000256" key="11">
    <source>
        <dbReference type="ARBA" id="ARBA00068570"/>
    </source>
</evidence>
<evidence type="ECO:0000256" key="5">
    <source>
        <dbReference type="ARBA" id="ARBA00022694"/>
    </source>
</evidence>
<dbReference type="GO" id="GO:0005829">
    <property type="term" value="C:cytosol"/>
    <property type="evidence" value="ECO:0007669"/>
    <property type="project" value="TreeGrafter"/>
</dbReference>
<accession>A0A1F2ULA9</accession>
<feature type="binding site" evidence="14">
    <location>
        <position position="47"/>
    </location>
    <ligand>
        <name>[4Fe-4S] cluster</name>
        <dbReference type="ChEBI" id="CHEBI:49883"/>
        <label>1</label>
    </ligand>
</feature>
<evidence type="ECO:0000259" key="17">
    <source>
        <dbReference type="PROSITE" id="PS51918"/>
    </source>
</evidence>
<feature type="domain" description="Radical SAM core" evidence="17">
    <location>
        <begin position="141"/>
        <end position="371"/>
    </location>
</feature>
<feature type="binding site" evidence="14">
    <location>
        <position position="159"/>
    </location>
    <ligand>
        <name>[4Fe-4S] cluster</name>
        <dbReference type="ChEBI" id="CHEBI:49883"/>
        <label>2</label>
        <note>4Fe-4S-S-AdoMet</note>
    </ligand>
</feature>
<dbReference type="GO" id="GO:0046872">
    <property type="term" value="F:metal ion binding"/>
    <property type="evidence" value="ECO:0007669"/>
    <property type="project" value="UniProtKB-KW"/>
</dbReference>
<dbReference type="HAMAP" id="MF_01864">
    <property type="entry name" value="tRNA_metthiotr_MiaB"/>
    <property type="match status" value="1"/>
</dbReference>
<evidence type="ECO:0000256" key="12">
    <source>
        <dbReference type="ARBA" id="ARBA00080698"/>
    </source>
</evidence>
<evidence type="ECO:0000256" key="7">
    <source>
        <dbReference type="ARBA" id="ARBA00023004"/>
    </source>
</evidence>
<dbReference type="PROSITE" id="PS51918">
    <property type="entry name" value="RADICAL_SAM"/>
    <property type="match status" value="1"/>
</dbReference>
<dbReference type="Gene3D" id="3.80.30.20">
    <property type="entry name" value="tm_1862 like domain"/>
    <property type="match status" value="1"/>
</dbReference>
<dbReference type="SFLD" id="SFLDS00029">
    <property type="entry name" value="Radical_SAM"/>
    <property type="match status" value="1"/>
</dbReference>
<dbReference type="AlphaFoldDB" id="A0A1F2ULA9"/>
<feature type="binding site" evidence="14">
    <location>
        <position position="162"/>
    </location>
    <ligand>
        <name>[4Fe-4S] cluster</name>
        <dbReference type="ChEBI" id="CHEBI:49883"/>
        <label>2</label>
        <note>4Fe-4S-S-AdoMet</note>
    </ligand>
</feature>
<dbReference type="PROSITE" id="PS01278">
    <property type="entry name" value="MTTASE_RADICAL"/>
    <property type="match status" value="1"/>
</dbReference>
<dbReference type="InterPro" id="IPR005839">
    <property type="entry name" value="Methylthiotransferase"/>
</dbReference>
<protein>
    <recommendedName>
        <fullName evidence="11 14">tRNA-2-methylthio-N(6)-dimethylallyladenosine synthase</fullName>
        <ecNumber evidence="9 14">2.8.4.3</ecNumber>
    </recommendedName>
    <alternativeName>
        <fullName evidence="13 14">(Dimethylallyl)adenosine tRNA methylthiotransferase MiaB</fullName>
    </alternativeName>
    <alternativeName>
        <fullName evidence="12 14">tRNA-i(6)A37 methylthiotransferase</fullName>
    </alternativeName>
</protein>
<feature type="binding site" evidence="14">
    <location>
        <position position="81"/>
    </location>
    <ligand>
        <name>[4Fe-4S] cluster</name>
        <dbReference type="ChEBI" id="CHEBI:49883"/>
        <label>1</label>
    </ligand>
</feature>
<evidence type="ECO:0000256" key="2">
    <source>
        <dbReference type="ARBA" id="ARBA00022485"/>
    </source>
</evidence>
<reference evidence="18 19" key="1">
    <citation type="journal article" date="2016" name="Nat. Commun.">
        <title>Thousands of microbial genomes shed light on interconnected biogeochemical processes in an aquifer system.</title>
        <authorList>
            <person name="Anantharaman K."/>
            <person name="Brown C.T."/>
            <person name="Hug L.A."/>
            <person name="Sharon I."/>
            <person name="Castelle C.J."/>
            <person name="Probst A.J."/>
            <person name="Thomas B.C."/>
            <person name="Singh A."/>
            <person name="Wilkins M.J."/>
            <person name="Karaoz U."/>
            <person name="Brodie E.L."/>
            <person name="Williams K.H."/>
            <person name="Hubbard S.S."/>
            <person name="Banfield J.F."/>
        </authorList>
    </citation>
    <scope>NUCLEOTIDE SEQUENCE [LARGE SCALE GENOMIC DNA]</scope>
</reference>
<comment type="catalytic activity">
    <reaction evidence="10 14">
        <text>N(6)-dimethylallyladenosine(37) in tRNA + (sulfur carrier)-SH + AH2 + 2 S-adenosyl-L-methionine = 2-methylsulfanyl-N(6)-dimethylallyladenosine(37) in tRNA + (sulfur carrier)-H + 5'-deoxyadenosine + L-methionine + A + S-adenosyl-L-homocysteine + 2 H(+)</text>
        <dbReference type="Rhea" id="RHEA:37067"/>
        <dbReference type="Rhea" id="RHEA-COMP:10375"/>
        <dbReference type="Rhea" id="RHEA-COMP:10376"/>
        <dbReference type="Rhea" id="RHEA-COMP:14737"/>
        <dbReference type="Rhea" id="RHEA-COMP:14739"/>
        <dbReference type="ChEBI" id="CHEBI:13193"/>
        <dbReference type="ChEBI" id="CHEBI:15378"/>
        <dbReference type="ChEBI" id="CHEBI:17319"/>
        <dbReference type="ChEBI" id="CHEBI:17499"/>
        <dbReference type="ChEBI" id="CHEBI:29917"/>
        <dbReference type="ChEBI" id="CHEBI:57844"/>
        <dbReference type="ChEBI" id="CHEBI:57856"/>
        <dbReference type="ChEBI" id="CHEBI:59789"/>
        <dbReference type="ChEBI" id="CHEBI:64428"/>
        <dbReference type="ChEBI" id="CHEBI:74415"/>
        <dbReference type="ChEBI" id="CHEBI:74417"/>
        <dbReference type="EC" id="2.8.4.3"/>
    </reaction>
</comment>
<dbReference type="SUPFAM" id="SSF102114">
    <property type="entry name" value="Radical SAM enzymes"/>
    <property type="match status" value="1"/>
</dbReference>
<dbReference type="InterPro" id="IPR006638">
    <property type="entry name" value="Elp3/MiaA/NifB-like_rSAM"/>
</dbReference>
<feature type="domain" description="MTTase N-terminal" evidence="16">
    <location>
        <begin position="2"/>
        <end position="118"/>
    </location>
</feature>
<comment type="caution">
    <text evidence="18">The sequence shown here is derived from an EMBL/GenBank/DDBJ whole genome shotgun (WGS) entry which is preliminary data.</text>
</comment>
<dbReference type="FunFam" id="3.80.30.20:FF:000001">
    <property type="entry name" value="tRNA-2-methylthio-N(6)-dimethylallyladenosine synthase 2"/>
    <property type="match status" value="1"/>
</dbReference>
<comment type="similarity">
    <text evidence="14">Belongs to the methylthiotransferase family. MiaB subfamily.</text>
</comment>
<evidence type="ECO:0000259" key="16">
    <source>
        <dbReference type="PROSITE" id="PS51449"/>
    </source>
</evidence>
<dbReference type="PANTHER" id="PTHR43020:SF2">
    <property type="entry name" value="MITOCHONDRIAL TRNA METHYLTHIOTRANSFERASE CDK5RAP1"/>
    <property type="match status" value="1"/>
</dbReference>
<sequence length="442" mass="48915">MKKFHITTFGCQMNKHDSERMAGLLIERGYAPCGDPTEADVIIFNTCAVRQHAEDRFFGNLNNLKADKKANPDLIIAVGGCVAQAERELILEKCPHVDIVFGTHNMPNLGFMVEAAEQGRRAVCAVADEIEILPTAVPSAREEAHHAWVPIIIGCNNFCSYCIVPHTRGRETSRTQEDIVSEVERLVSEGVIEITLLGQNVNSYGRDIYGGSRFAQLLNRLNNVAGLSRIRFMTSHPKDLTDDIIYAIANGDKICEHVHLPVQAGSDRLLRAMNRKYTKEGYLATISKIYEAIPGVSITTDIMVGFPGETEEDFLHTLDVVEKARFDSAFTFIFSPREGTPAATMANEVPAGIKSERFDRLLALLNGINLENNLALLGQELEVFVESVSKRDDSILTGRTRTNKIVNFEGSADLVHTEAVTRITQAKTWSLRGELLEVAVKS</sequence>
<dbReference type="SFLD" id="SFLDF00273">
    <property type="entry name" value="(dimethylallyl)adenosine_tRNA"/>
    <property type="match status" value="1"/>
</dbReference>
<evidence type="ECO:0000256" key="1">
    <source>
        <dbReference type="ARBA" id="ARBA00003234"/>
    </source>
</evidence>
<keyword evidence="4 14" id="KW-0949">S-adenosyl-L-methionine</keyword>
<comment type="cofactor">
    <cofactor evidence="14">
        <name>[4Fe-4S] cluster</name>
        <dbReference type="ChEBI" id="CHEBI:49883"/>
    </cofactor>
    <text evidence="14">Binds 2 [4Fe-4S] clusters. One cluster is coordinated with 3 cysteines and an exchangeable S-adenosyl-L-methionine.</text>
</comment>
<dbReference type="Pfam" id="PF01938">
    <property type="entry name" value="TRAM"/>
    <property type="match status" value="1"/>
</dbReference>
<evidence type="ECO:0000256" key="4">
    <source>
        <dbReference type="ARBA" id="ARBA00022691"/>
    </source>
</evidence>
<keyword evidence="14" id="KW-0963">Cytoplasm</keyword>
<dbReference type="Gene3D" id="3.40.50.12160">
    <property type="entry name" value="Methylthiotransferase, N-terminal domain"/>
    <property type="match status" value="1"/>
</dbReference>
<dbReference type="PROSITE" id="PS51449">
    <property type="entry name" value="MTTASE_N"/>
    <property type="match status" value="1"/>
</dbReference>
<dbReference type="SFLD" id="SFLDG01061">
    <property type="entry name" value="methylthiotransferase"/>
    <property type="match status" value="1"/>
</dbReference>
<dbReference type="SFLD" id="SFLDG01082">
    <property type="entry name" value="B12-binding_domain_containing"/>
    <property type="match status" value="1"/>
</dbReference>
<evidence type="ECO:0000256" key="8">
    <source>
        <dbReference type="ARBA" id="ARBA00023014"/>
    </source>
</evidence>
<dbReference type="NCBIfam" id="TIGR00089">
    <property type="entry name" value="MiaB/RimO family radical SAM methylthiotransferase"/>
    <property type="match status" value="1"/>
</dbReference>
<keyword evidence="6 14" id="KW-0479">Metal-binding</keyword>
<evidence type="ECO:0000256" key="10">
    <source>
        <dbReference type="ARBA" id="ARBA00051425"/>
    </source>
</evidence>
<dbReference type="CDD" id="cd01335">
    <property type="entry name" value="Radical_SAM"/>
    <property type="match status" value="1"/>
</dbReference>
<organism evidence="18 19">
    <name type="scientific">Candidatus Aquicultor primus</name>
    <dbReference type="NCBI Taxonomy" id="1797195"/>
    <lineage>
        <taxon>Bacteria</taxon>
        <taxon>Bacillati</taxon>
        <taxon>Actinomycetota</taxon>
        <taxon>Candidatus Aquicultoria</taxon>
        <taxon>Candidatus Aquicultorales</taxon>
        <taxon>Candidatus Aquicultoraceae</taxon>
        <taxon>Candidatus Aquicultor</taxon>
    </lineage>
</organism>
<evidence type="ECO:0000313" key="18">
    <source>
        <dbReference type="EMBL" id="OFW33759.1"/>
    </source>
</evidence>
<feature type="binding site" evidence="14">
    <location>
        <position position="155"/>
    </location>
    <ligand>
        <name>[4Fe-4S] cluster</name>
        <dbReference type="ChEBI" id="CHEBI:49883"/>
        <label>2</label>
        <note>4Fe-4S-S-AdoMet</note>
    </ligand>
</feature>
<dbReference type="Pfam" id="PF04055">
    <property type="entry name" value="Radical_SAM"/>
    <property type="match status" value="1"/>
</dbReference>
<evidence type="ECO:0000256" key="9">
    <source>
        <dbReference type="ARBA" id="ARBA00033765"/>
    </source>
</evidence>
<dbReference type="InterPro" id="IPR006463">
    <property type="entry name" value="MiaB_methiolase"/>
</dbReference>
<dbReference type="FunFam" id="3.40.50.12160:FF:000003">
    <property type="entry name" value="CDK5 regulatory subunit-associated protein 1"/>
    <property type="match status" value="1"/>
</dbReference>
<dbReference type="InterPro" id="IPR023404">
    <property type="entry name" value="rSAM_horseshoe"/>
</dbReference>
<gene>
    <name evidence="14" type="primary">miaB</name>
    <name evidence="18" type="ORF">A2074_02980</name>
</gene>
<evidence type="ECO:0000259" key="15">
    <source>
        <dbReference type="PROSITE" id="PS50926"/>
    </source>
</evidence>
<dbReference type="PROSITE" id="PS50926">
    <property type="entry name" value="TRAM"/>
    <property type="match status" value="1"/>
</dbReference>
<dbReference type="SMART" id="SM00729">
    <property type="entry name" value="Elp3"/>
    <property type="match status" value="1"/>
</dbReference>
<evidence type="ECO:0000256" key="14">
    <source>
        <dbReference type="HAMAP-Rule" id="MF_01864"/>
    </source>
</evidence>
<dbReference type="Proteomes" id="UP000178086">
    <property type="component" value="Unassembled WGS sequence"/>
</dbReference>
<dbReference type="EC" id="2.8.4.3" evidence="9 14"/>
<keyword evidence="2 14" id="KW-0004">4Fe-4S</keyword>
<proteinExistence type="inferred from homology"/>
<comment type="function">
    <text evidence="1 14">Catalyzes the methylthiolation of N6-(dimethylallyl)adenosine (i(6)A), leading to the formation of 2-methylthio-N6-(dimethylallyl)adenosine (ms(2)i(6)A) at position 37 in tRNAs that read codons beginning with uridine.</text>
</comment>
<dbReference type="InterPro" id="IPR013848">
    <property type="entry name" value="Methylthiotransferase_N"/>
</dbReference>
<evidence type="ECO:0000256" key="13">
    <source>
        <dbReference type="ARBA" id="ARBA00081141"/>
    </source>
</evidence>
<dbReference type="InterPro" id="IPR020612">
    <property type="entry name" value="Methylthiotransferase_CS"/>
</dbReference>
<evidence type="ECO:0000256" key="6">
    <source>
        <dbReference type="ARBA" id="ARBA00022723"/>
    </source>
</evidence>
<dbReference type="InterPro" id="IPR038135">
    <property type="entry name" value="Methylthiotransferase_N_sf"/>
</dbReference>
<dbReference type="GO" id="GO:0035597">
    <property type="term" value="F:tRNA-2-methylthio-N(6)-dimethylallyladenosine(37) synthase activity"/>
    <property type="evidence" value="ECO:0007669"/>
    <property type="project" value="UniProtKB-EC"/>
</dbReference>
<dbReference type="EMBL" id="MELI01000060">
    <property type="protein sequence ID" value="OFW33759.1"/>
    <property type="molecule type" value="Genomic_DNA"/>
</dbReference>
<feature type="domain" description="TRAM" evidence="15">
    <location>
        <begin position="374"/>
        <end position="437"/>
    </location>
</feature>
<dbReference type="NCBIfam" id="TIGR01574">
    <property type="entry name" value="miaB-methiolase"/>
    <property type="match status" value="1"/>
</dbReference>
<keyword evidence="3 14" id="KW-0808">Transferase</keyword>
<keyword evidence="8 14" id="KW-0411">Iron-sulfur</keyword>
<evidence type="ECO:0000313" key="19">
    <source>
        <dbReference type="Proteomes" id="UP000178086"/>
    </source>
</evidence>
<name>A0A1F2ULA9_9ACTN</name>
<dbReference type="InterPro" id="IPR002792">
    <property type="entry name" value="TRAM_dom"/>
</dbReference>
<comment type="subcellular location">
    <subcellularLocation>
        <location evidence="14">Cytoplasm</location>
    </subcellularLocation>
</comment>
<dbReference type="InterPro" id="IPR058240">
    <property type="entry name" value="rSAM_sf"/>
</dbReference>
<feature type="binding site" evidence="14">
    <location>
        <position position="11"/>
    </location>
    <ligand>
        <name>[4Fe-4S] cluster</name>
        <dbReference type="ChEBI" id="CHEBI:49883"/>
        <label>1</label>
    </ligand>
</feature>
<keyword evidence="7 14" id="KW-0408">Iron</keyword>
<dbReference type="GO" id="GO:0051539">
    <property type="term" value="F:4 iron, 4 sulfur cluster binding"/>
    <property type="evidence" value="ECO:0007669"/>
    <property type="project" value="UniProtKB-UniRule"/>
</dbReference>
<dbReference type="InterPro" id="IPR007197">
    <property type="entry name" value="rSAM"/>
</dbReference>
<dbReference type="Pfam" id="PF00919">
    <property type="entry name" value="UPF0004"/>
    <property type="match status" value="1"/>
</dbReference>
<evidence type="ECO:0000256" key="3">
    <source>
        <dbReference type="ARBA" id="ARBA00022679"/>
    </source>
</evidence>
<comment type="subunit">
    <text evidence="14">Monomer.</text>
</comment>
<keyword evidence="5 14" id="KW-0819">tRNA processing</keyword>